<keyword evidence="11" id="KW-0418">Kinase</keyword>
<dbReference type="FunFam" id="3.30.200.20:FF:000004">
    <property type="entry name" value="Calcium-dependent protein kinase 1"/>
    <property type="match status" value="1"/>
</dbReference>
<dbReference type="CDD" id="cd05117">
    <property type="entry name" value="STKc_CAMK"/>
    <property type="match status" value="1"/>
</dbReference>
<dbReference type="GO" id="GO:0005524">
    <property type="term" value="F:ATP binding"/>
    <property type="evidence" value="ECO:0007669"/>
    <property type="project" value="UniProtKB-UniRule"/>
</dbReference>
<dbReference type="EMBL" id="CP093346">
    <property type="protein sequence ID" value="WOG96027.1"/>
    <property type="molecule type" value="Genomic_DNA"/>
</dbReference>
<dbReference type="PANTHER" id="PTHR24349">
    <property type="entry name" value="SERINE/THREONINE-PROTEIN KINASE"/>
    <property type="match status" value="1"/>
</dbReference>
<proteinExistence type="inferred from homology"/>
<dbReference type="AlphaFoldDB" id="A0AAF0WUG6"/>
<keyword evidence="10 19" id="KW-0547">Nucleotide-binding</keyword>
<evidence type="ECO:0000259" key="21">
    <source>
        <dbReference type="PROSITE" id="PS50011"/>
    </source>
</evidence>
<evidence type="ECO:0000256" key="4">
    <source>
        <dbReference type="ARBA" id="ARBA00022527"/>
    </source>
</evidence>
<comment type="catalytic activity">
    <reaction evidence="17">
        <text>L-threonyl-[protein] + ATP = O-phospho-L-threonyl-[protein] + ADP + H(+)</text>
        <dbReference type="Rhea" id="RHEA:46608"/>
        <dbReference type="Rhea" id="RHEA-COMP:11060"/>
        <dbReference type="Rhea" id="RHEA-COMP:11605"/>
        <dbReference type="ChEBI" id="CHEBI:15378"/>
        <dbReference type="ChEBI" id="CHEBI:30013"/>
        <dbReference type="ChEBI" id="CHEBI:30616"/>
        <dbReference type="ChEBI" id="CHEBI:61977"/>
        <dbReference type="ChEBI" id="CHEBI:456216"/>
        <dbReference type="EC" id="2.7.11.1"/>
    </reaction>
</comment>
<feature type="domain" description="EF-hand" evidence="22">
    <location>
        <begin position="355"/>
        <end position="390"/>
    </location>
</feature>
<feature type="domain" description="EF-hand" evidence="22">
    <location>
        <begin position="463"/>
        <end position="498"/>
    </location>
</feature>
<feature type="binding site" evidence="19">
    <location>
        <position position="83"/>
    </location>
    <ligand>
        <name>ATP</name>
        <dbReference type="ChEBI" id="CHEBI:30616"/>
    </ligand>
</feature>
<evidence type="ECO:0000256" key="15">
    <source>
        <dbReference type="ARBA" id="ARBA00023288"/>
    </source>
</evidence>
<dbReference type="GO" id="GO:0004674">
    <property type="term" value="F:protein serine/threonine kinase activity"/>
    <property type="evidence" value="ECO:0007669"/>
    <property type="project" value="UniProtKB-KW"/>
</dbReference>
<evidence type="ECO:0000256" key="16">
    <source>
        <dbReference type="ARBA" id="ARBA00024334"/>
    </source>
</evidence>
<dbReference type="PROSITE" id="PS50011">
    <property type="entry name" value="PROTEIN_KINASE_DOM"/>
    <property type="match status" value="1"/>
</dbReference>
<feature type="compositionally biased region" description="Basic and acidic residues" evidence="20">
    <location>
        <begin position="12"/>
        <end position="33"/>
    </location>
</feature>
<evidence type="ECO:0000256" key="7">
    <source>
        <dbReference type="ARBA" id="ARBA00022707"/>
    </source>
</evidence>
<evidence type="ECO:0000256" key="1">
    <source>
        <dbReference type="ARBA" id="ARBA00004635"/>
    </source>
</evidence>
<keyword evidence="15" id="KW-0449">Lipoprotein</keyword>
<evidence type="ECO:0000256" key="3">
    <source>
        <dbReference type="ARBA" id="ARBA00012513"/>
    </source>
</evidence>
<dbReference type="FunFam" id="1.10.510.10:FF:000067">
    <property type="entry name" value="calcium-dependent protein kinase 13"/>
    <property type="match status" value="1"/>
</dbReference>
<keyword evidence="5" id="KW-0597">Phosphoprotein</keyword>
<dbReference type="GO" id="GO:0005509">
    <property type="term" value="F:calcium ion binding"/>
    <property type="evidence" value="ECO:0007669"/>
    <property type="project" value="InterPro"/>
</dbReference>
<dbReference type="EC" id="2.7.11.1" evidence="3"/>
<keyword evidence="8" id="KW-0479">Metal-binding</keyword>
<evidence type="ECO:0000256" key="14">
    <source>
        <dbReference type="ARBA" id="ARBA00023136"/>
    </source>
</evidence>
<evidence type="ECO:0000256" key="17">
    <source>
        <dbReference type="ARBA" id="ARBA00047899"/>
    </source>
</evidence>
<dbReference type="Gene3D" id="3.30.200.20">
    <property type="entry name" value="Phosphorylase Kinase, domain 1"/>
    <property type="match status" value="1"/>
</dbReference>
<keyword evidence="6" id="KW-0808">Transferase</keyword>
<evidence type="ECO:0000259" key="22">
    <source>
        <dbReference type="PROSITE" id="PS50222"/>
    </source>
</evidence>
<keyword evidence="9" id="KW-0677">Repeat</keyword>
<dbReference type="FunFam" id="1.10.238.10:FF:000050">
    <property type="entry name" value="Calcium-dependent protein kinase 7"/>
    <property type="match status" value="1"/>
</dbReference>
<dbReference type="Proteomes" id="UP000077755">
    <property type="component" value="Chromosome 4"/>
</dbReference>
<dbReference type="InterPro" id="IPR011009">
    <property type="entry name" value="Kinase-like_dom_sf"/>
</dbReference>
<dbReference type="PROSITE" id="PS00108">
    <property type="entry name" value="PROTEIN_KINASE_ST"/>
    <property type="match status" value="1"/>
</dbReference>
<comment type="similarity">
    <text evidence="2">Belongs to the protein kinase superfamily. CAMK Ser/Thr protein kinase family. CaMK subfamily.</text>
</comment>
<keyword evidence="14" id="KW-0472">Membrane</keyword>
<evidence type="ECO:0000313" key="24">
    <source>
        <dbReference type="Proteomes" id="UP000077755"/>
    </source>
</evidence>
<dbReference type="InterPro" id="IPR017441">
    <property type="entry name" value="Protein_kinase_ATP_BS"/>
</dbReference>
<comment type="catalytic activity">
    <reaction evidence="18">
        <text>L-seryl-[protein] + ATP = O-phospho-L-seryl-[protein] + ADP + H(+)</text>
        <dbReference type="Rhea" id="RHEA:17989"/>
        <dbReference type="Rhea" id="RHEA-COMP:9863"/>
        <dbReference type="Rhea" id="RHEA-COMP:11604"/>
        <dbReference type="ChEBI" id="CHEBI:15378"/>
        <dbReference type="ChEBI" id="CHEBI:29999"/>
        <dbReference type="ChEBI" id="CHEBI:30616"/>
        <dbReference type="ChEBI" id="CHEBI:83421"/>
        <dbReference type="ChEBI" id="CHEBI:456216"/>
        <dbReference type="EC" id="2.7.11.1"/>
    </reaction>
</comment>
<reference evidence="23" key="2">
    <citation type="submission" date="2022-03" db="EMBL/GenBank/DDBJ databases">
        <title>Draft title - Genomic analysis of global carrot germplasm unveils the trajectory of domestication and the origin of high carotenoid orange carrot.</title>
        <authorList>
            <person name="Iorizzo M."/>
            <person name="Ellison S."/>
            <person name="Senalik D."/>
            <person name="Macko-Podgorni A."/>
            <person name="Grzebelus D."/>
            <person name="Bostan H."/>
            <person name="Rolling W."/>
            <person name="Curaba J."/>
            <person name="Simon P."/>
        </authorList>
    </citation>
    <scope>NUCLEOTIDE SEQUENCE</scope>
    <source>
        <tissue evidence="23">Leaf</tissue>
    </source>
</reference>
<dbReference type="SMART" id="SM00054">
    <property type="entry name" value="EFh"/>
    <property type="match status" value="4"/>
</dbReference>
<evidence type="ECO:0000256" key="20">
    <source>
        <dbReference type="SAM" id="MobiDB-lite"/>
    </source>
</evidence>
<accession>A0AAF0WUG6</accession>
<dbReference type="PROSITE" id="PS00107">
    <property type="entry name" value="PROTEIN_KINASE_ATP"/>
    <property type="match status" value="1"/>
</dbReference>
<evidence type="ECO:0000256" key="2">
    <source>
        <dbReference type="ARBA" id="ARBA00005354"/>
    </source>
</evidence>
<keyword evidence="24" id="KW-1185">Reference proteome</keyword>
<evidence type="ECO:0000256" key="18">
    <source>
        <dbReference type="ARBA" id="ARBA00048679"/>
    </source>
</evidence>
<feature type="region of interest" description="Disordered" evidence="20">
    <location>
        <begin position="1"/>
        <end position="33"/>
    </location>
</feature>
<dbReference type="PROSITE" id="PS00018">
    <property type="entry name" value="EF_HAND_1"/>
    <property type="match status" value="3"/>
</dbReference>
<dbReference type="Gene3D" id="1.10.238.10">
    <property type="entry name" value="EF-hand"/>
    <property type="match status" value="1"/>
</dbReference>
<dbReference type="InterPro" id="IPR000719">
    <property type="entry name" value="Prot_kinase_dom"/>
</dbReference>
<evidence type="ECO:0000256" key="6">
    <source>
        <dbReference type="ARBA" id="ARBA00022679"/>
    </source>
</evidence>
<evidence type="ECO:0000313" key="23">
    <source>
        <dbReference type="EMBL" id="WOG96027.1"/>
    </source>
</evidence>
<keyword evidence="12" id="KW-0106">Calcium</keyword>
<feature type="domain" description="EF-hand" evidence="22">
    <location>
        <begin position="391"/>
        <end position="426"/>
    </location>
</feature>
<feature type="domain" description="EF-hand" evidence="22">
    <location>
        <begin position="427"/>
        <end position="462"/>
    </location>
</feature>
<evidence type="ECO:0000256" key="13">
    <source>
        <dbReference type="ARBA" id="ARBA00022840"/>
    </source>
</evidence>
<dbReference type="GO" id="GO:0016020">
    <property type="term" value="C:membrane"/>
    <property type="evidence" value="ECO:0007669"/>
    <property type="project" value="UniProtKB-SubCell"/>
</dbReference>
<evidence type="ECO:0000256" key="5">
    <source>
        <dbReference type="ARBA" id="ARBA00022553"/>
    </source>
</evidence>
<protein>
    <recommendedName>
        <fullName evidence="3">non-specific serine/threonine protein kinase</fullName>
        <ecNumber evidence="3">2.7.11.1</ecNumber>
    </recommendedName>
</protein>
<dbReference type="Pfam" id="PF13499">
    <property type="entry name" value="EF-hand_7"/>
    <property type="match status" value="2"/>
</dbReference>
<dbReference type="SUPFAM" id="SSF47473">
    <property type="entry name" value="EF-hand"/>
    <property type="match status" value="1"/>
</dbReference>
<name>A0AAF0WUG6_DAUCS</name>
<dbReference type="InterPro" id="IPR011992">
    <property type="entry name" value="EF-hand-dom_pair"/>
</dbReference>
<dbReference type="InterPro" id="IPR002048">
    <property type="entry name" value="EF_hand_dom"/>
</dbReference>
<dbReference type="PROSITE" id="PS50222">
    <property type="entry name" value="EF_HAND_2"/>
    <property type="match status" value="4"/>
</dbReference>
<evidence type="ECO:0000256" key="19">
    <source>
        <dbReference type="PROSITE-ProRule" id="PRU10141"/>
    </source>
</evidence>
<organism evidence="23 24">
    <name type="scientific">Daucus carota subsp. sativus</name>
    <name type="common">Carrot</name>
    <dbReference type="NCBI Taxonomy" id="79200"/>
    <lineage>
        <taxon>Eukaryota</taxon>
        <taxon>Viridiplantae</taxon>
        <taxon>Streptophyta</taxon>
        <taxon>Embryophyta</taxon>
        <taxon>Tracheophyta</taxon>
        <taxon>Spermatophyta</taxon>
        <taxon>Magnoliopsida</taxon>
        <taxon>eudicotyledons</taxon>
        <taxon>Gunneridae</taxon>
        <taxon>Pentapetalae</taxon>
        <taxon>asterids</taxon>
        <taxon>campanulids</taxon>
        <taxon>Apiales</taxon>
        <taxon>Apiaceae</taxon>
        <taxon>Apioideae</taxon>
        <taxon>Scandiceae</taxon>
        <taxon>Daucinae</taxon>
        <taxon>Daucus</taxon>
        <taxon>Daucus sect. Daucus</taxon>
    </lineage>
</organism>
<feature type="domain" description="Protein kinase" evidence="21">
    <location>
        <begin position="54"/>
        <end position="312"/>
    </location>
</feature>
<dbReference type="SUPFAM" id="SSF56112">
    <property type="entry name" value="Protein kinase-like (PK-like)"/>
    <property type="match status" value="1"/>
</dbReference>
<evidence type="ECO:0000256" key="12">
    <source>
        <dbReference type="ARBA" id="ARBA00022837"/>
    </source>
</evidence>
<dbReference type="InterPro" id="IPR018247">
    <property type="entry name" value="EF_Hand_1_Ca_BS"/>
</dbReference>
<evidence type="ECO:0000256" key="8">
    <source>
        <dbReference type="ARBA" id="ARBA00022723"/>
    </source>
</evidence>
<comment type="subcellular location">
    <subcellularLocation>
        <location evidence="1">Membrane</location>
        <topology evidence="1">Lipid-anchor</topology>
    </subcellularLocation>
</comment>
<keyword evidence="13 19" id="KW-0067">ATP-binding</keyword>
<dbReference type="InterPro" id="IPR008271">
    <property type="entry name" value="Ser/Thr_kinase_AS"/>
</dbReference>
<evidence type="ECO:0000256" key="11">
    <source>
        <dbReference type="ARBA" id="ARBA00022777"/>
    </source>
</evidence>
<dbReference type="InterPro" id="IPR050205">
    <property type="entry name" value="CDPK_Ser/Thr_kinases"/>
</dbReference>
<evidence type="ECO:0000256" key="10">
    <source>
        <dbReference type="ARBA" id="ARBA00022741"/>
    </source>
</evidence>
<keyword evidence="7" id="KW-0519">Myristate</keyword>
<gene>
    <name evidence="23" type="ORF">DCAR_0415357</name>
</gene>
<keyword evidence="4" id="KW-0723">Serine/threonine-protein kinase</keyword>
<comment type="similarity">
    <text evidence="16">Belongs to the protein kinase superfamily. Ser/Thr protein kinase family. CDPK subfamily.</text>
</comment>
<dbReference type="Gene3D" id="1.10.510.10">
    <property type="entry name" value="Transferase(Phosphotransferase) domain 1"/>
    <property type="match status" value="1"/>
</dbReference>
<reference evidence="23" key="1">
    <citation type="journal article" date="2016" name="Nat. Genet.">
        <title>A high-quality carrot genome assembly provides new insights into carotenoid accumulation and asterid genome evolution.</title>
        <authorList>
            <person name="Iorizzo M."/>
            <person name="Ellison S."/>
            <person name="Senalik D."/>
            <person name="Zeng P."/>
            <person name="Satapoomin P."/>
            <person name="Huang J."/>
            <person name="Bowman M."/>
            <person name="Iovene M."/>
            <person name="Sanseverino W."/>
            <person name="Cavagnaro P."/>
            <person name="Yildiz M."/>
            <person name="Macko-Podgorni A."/>
            <person name="Moranska E."/>
            <person name="Grzebelus E."/>
            <person name="Grzebelus D."/>
            <person name="Ashrafi H."/>
            <person name="Zheng Z."/>
            <person name="Cheng S."/>
            <person name="Spooner D."/>
            <person name="Van Deynze A."/>
            <person name="Simon P."/>
        </authorList>
    </citation>
    <scope>NUCLEOTIDE SEQUENCE</scope>
    <source>
        <tissue evidence="23">Leaf</tissue>
    </source>
</reference>
<evidence type="ECO:0000256" key="9">
    <source>
        <dbReference type="ARBA" id="ARBA00022737"/>
    </source>
</evidence>
<dbReference type="SMART" id="SM00220">
    <property type="entry name" value="S_TKc"/>
    <property type="match status" value="1"/>
</dbReference>
<sequence length="528" mass="59290">MGNCCRSPAAVAREDVKSSNYSSKDHGRKDKASAGKKAITVLDEVSKESIEDKYMVDKELGRGEFGVTYLCIDRSTREMLACKSISKRKLRTAVDVDDVRREVAIMKHLPQDSSIVTLREACEDDSAVHIVMELCEGGELFDRIVARGHYTERAAAGVVKTIMEVVQLCHKHGVIHRDLKPENFLFANKKENSPLKAIDFGLSIFFKPGEKFSEIVGSPYYMAPEVLRRNYGPEIDIWSAGVILYILLCGVPPFWAESEQGVAQAIIRGQIDFKREPWPSISESAKSLVRQMLEPDPKIRLTAKQVLEHPWILNAKKAPNVPLGDVVKSRLKQFSLMNRFKRKALRVIAEFLSNEEIGDIKELFNKIDTDNDGIVSVEELKVGLQKFGSQLAEADVQLLIEAVDVNGKGTLDYGEFIAVSLHLQRMANDEHLHKAFSYFDKDSNGYIEPEELRDALMEDGADDCTNVANDIFQEVDTDKDGKISYEEFAAMMKTGTDWRKASRHYSRGRFNSLSVKLVKDGSINLGSE</sequence>
<dbReference type="Pfam" id="PF00069">
    <property type="entry name" value="Pkinase"/>
    <property type="match status" value="1"/>
</dbReference>
<dbReference type="KEGG" id="dcr:108218917"/>